<dbReference type="OrthoDB" id="10479782at2759"/>
<proteinExistence type="predicted"/>
<name>A0A078BA75_STYLE</name>
<organism evidence="2 3">
    <name type="scientific">Stylonychia lemnae</name>
    <name type="common">Ciliate</name>
    <dbReference type="NCBI Taxonomy" id="5949"/>
    <lineage>
        <taxon>Eukaryota</taxon>
        <taxon>Sar</taxon>
        <taxon>Alveolata</taxon>
        <taxon>Ciliophora</taxon>
        <taxon>Intramacronucleata</taxon>
        <taxon>Spirotrichea</taxon>
        <taxon>Stichotrichia</taxon>
        <taxon>Sporadotrichida</taxon>
        <taxon>Oxytrichidae</taxon>
        <taxon>Stylonychinae</taxon>
        <taxon>Stylonychia</taxon>
    </lineage>
</organism>
<reference evidence="2 3" key="1">
    <citation type="submission" date="2014-06" db="EMBL/GenBank/DDBJ databases">
        <authorList>
            <person name="Swart Estienne"/>
        </authorList>
    </citation>
    <scope>NUCLEOTIDE SEQUENCE [LARGE SCALE GENOMIC DNA]</scope>
    <source>
        <strain evidence="2 3">130c</strain>
    </source>
</reference>
<dbReference type="AlphaFoldDB" id="A0A078BA75"/>
<dbReference type="EMBL" id="CCKQ01019138">
    <property type="protein sequence ID" value="CDW91146.1"/>
    <property type="molecule type" value="Genomic_DNA"/>
</dbReference>
<feature type="region of interest" description="Disordered" evidence="1">
    <location>
        <begin position="1"/>
        <end position="52"/>
    </location>
</feature>
<protein>
    <submittedName>
        <fullName evidence="2">Uncharacterized protein</fullName>
    </submittedName>
</protein>
<dbReference type="InParanoid" id="A0A078BA75"/>
<keyword evidence="3" id="KW-1185">Reference proteome</keyword>
<evidence type="ECO:0000256" key="1">
    <source>
        <dbReference type="SAM" id="MobiDB-lite"/>
    </source>
</evidence>
<feature type="compositionally biased region" description="Polar residues" evidence="1">
    <location>
        <begin position="10"/>
        <end position="21"/>
    </location>
</feature>
<sequence>MSSGMPLDISQLNTDDVQARQSKMPVHSAAKRSNRRQVQESPDDFDDRAKANASQVTKLHEFRRENIRELEAPTRDYFKYDPNEKRRYDALKVETLFKFQSTYKAIKWGIVVGSMFAFHRYFRTRDLNAAAHWFTVMSFVSFFNIWVSYGLQEFVTEYGSRKSLSLAARNEYHTNAYKSYLNNLQYNVKSLDDKVQPVLHNSQALALNDFISNYDNYIKDRFVTKELTKDELFNNLVQKSQKNPDKFTESQLIQIQVLRKDQYSKQLIKQVEDGPALKELIQQVFDNIDAVDLKSFNFDKDPDSSFRSLL</sequence>
<accession>A0A078BA75</accession>
<evidence type="ECO:0000313" key="3">
    <source>
        <dbReference type="Proteomes" id="UP000039865"/>
    </source>
</evidence>
<dbReference type="Proteomes" id="UP000039865">
    <property type="component" value="Unassembled WGS sequence"/>
</dbReference>
<gene>
    <name evidence="2" type="primary">Contig5534.g5919</name>
    <name evidence="2" type="ORF">STYLEM_20298</name>
</gene>
<evidence type="ECO:0000313" key="2">
    <source>
        <dbReference type="EMBL" id="CDW91146.1"/>
    </source>
</evidence>